<sequence>MISLVSRTGRQLQRYDRGCRLVVGCIPYRYKKTDQPSSIDGTSTEDIEVLVISSQSGQGMLFPKGGWEEDESMVQAALRETFEEAGVIGKVECELGKWLYRSKRGAKMHEVYMFPLLVHKELDLWPEKSIRKRKWVTVKEAREVCHNWWMREALDELVLRQQLKEEANETSFDSVVLACVFGAVLGEGLVYVLFHQYIVLDDDQRDRNATLQEIKSSYRKLARKYHPDLNKGPGAEEKFKEISAAYEVLSDDEKRSLYDRFGESGLQGEYDGSDFGSQGLLVYELSNFYHFQMDPFEIYNAFFGESDEFFGGRREAGGINFNLRNMGNQDLDIRGKGKTITDHCRKCGGNGKVSSKRSMKVEIPPGINNGAMMQIQGEGNFDKKRGVAGDLFITIRINEKHGIRRDGLNLYSNINVDYTEAILGATLKVETVDGMKDLQIPSGIQPGDTVKLSQMGVPDINKPFVRGDHHFIVNVLIPKEISDKERALIEELASLRSFSKRNVASSNSYGTFKSKVGENVSDVKGNASSHGIKSVTSFSKSITDFLGHGYILELVFALRNLDLAADRSALISLRSSVGGRTLFWNISQSTPCFWAGVNCQGNRVTVLRLPGVALSGQLPNGIFSNLTELRTLSLRLNALTGQLPLDLAACTKVRNLYLQGNLFSGEIPELRTLYLENNRLSGSIPDLKLEKLEQFNVSNNLLNGSIPERFKAFNSSSFLGNSLCGQPLIACAPTGTNTSDVVPSTPTDNAGNAGKKKKLSGGAIAGIVIGSVVGFFLLVLILMFLCRKKGSKKSRSIDIASIKQQELAIPGDKPIGEVENGSGYGNGNGYSVAAAAAAAMVGNGKGGGDVSGAGAKKLVFFGKASRVFDLEDLLRASAEVLGKGTFGTAYKAVLEIGTVVAVKRLKDVTISEREFKEKIEMVGDMDHESLVPLRAYYYSRDEKLLVYDYMPRGSLSALLHGNKGAGRTPLSWEIRCGIALGAARGIQYLHSQGTNVSHGNIKSSNILLTQSYEARVSDFGLAHLVGPSSTPNRVAGYRAPEVTDPRRVSQKADVYSFGVLLLELLTGKPPTHALLNEEGVDLTRWVQSIVREEWTSEVFDLELLRYQNVQEEMVQLLQLGIDCAAQYPDNRPSMSEVTSQIEELCRCSQREDQDVQPDIIDVDGKYS</sequence>
<dbReference type="CDD" id="cd14066">
    <property type="entry name" value="STKc_IRAK"/>
    <property type="match status" value="1"/>
</dbReference>
<keyword evidence="10" id="KW-0863">Zinc-finger</keyword>
<dbReference type="InterPro" id="IPR036869">
    <property type="entry name" value="J_dom_sf"/>
</dbReference>
<dbReference type="Gene3D" id="3.90.79.10">
    <property type="entry name" value="Nucleoside Triphosphate Pyrophosphohydrolase"/>
    <property type="match status" value="1"/>
</dbReference>
<evidence type="ECO:0000256" key="7">
    <source>
        <dbReference type="ARBA" id="ARBA00022723"/>
    </source>
</evidence>
<keyword evidence="8" id="KW-0677">Repeat</keyword>
<dbReference type="PROSITE" id="PS51450">
    <property type="entry name" value="LRR"/>
    <property type="match status" value="1"/>
</dbReference>
<dbReference type="FunFam" id="3.30.200.20:FF:000307">
    <property type="entry name" value="pollen receptor-like kinase 1"/>
    <property type="match status" value="1"/>
</dbReference>
<dbReference type="PANTHER" id="PTHR48010:SF76">
    <property type="entry name" value="INACTIVE RECEPTOR KINASE RLK902-RELATED"/>
    <property type="match status" value="1"/>
</dbReference>
<evidence type="ECO:0000256" key="13">
    <source>
        <dbReference type="ARBA" id="ARBA00022840"/>
    </source>
</evidence>
<dbReference type="InterPro" id="IPR008971">
    <property type="entry name" value="HSP40/DnaJ_pept-bd"/>
</dbReference>
<dbReference type="Pfam" id="PF08263">
    <property type="entry name" value="LRRNT_2"/>
    <property type="match status" value="1"/>
</dbReference>
<keyword evidence="7" id="KW-0479">Metal-binding</keyword>
<dbReference type="PROSITE" id="PS00107">
    <property type="entry name" value="PROTEIN_KINASE_ATP"/>
    <property type="match status" value="1"/>
</dbReference>
<dbReference type="InterPro" id="IPR050994">
    <property type="entry name" value="At_inactive_RLKs"/>
</dbReference>
<dbReference type="PRINTS" id="PR00625">
    <property type="entry name" value="JDOMAIN"/>
</dbReference>
<evidence type="ECO:0000259" key="22">
    <source>
        <dbReference type="PROSITE" id="PS51462"/>
    </source>
</evidence>
<dbReference type="SUPFAM" id="SSF52058">
    <property type="entry name" value="L domain-like"/>
    <property type="match status" value="1"/>
</dbReference>
<evidence type="ECO:0000256" key="15">
    <source>
        <dbReference type="ARBA" id="ARBA00022989"/>
    </source>
</evidence>
<dbReference type="PROSITE" id="PS50076">
    <property type="entry name" value="DNAJ_2"/>
    <property type="match status" value="1"/>
</dbReference>
<gene>
    <name evidence="23" type="ORF">GH714_024590</name>
</gene>
<keyword evidence="9 18" id="KW-0547">Nucleotide-binding</keyword>
<dbReference type="InterPro" id="IPR001611">
    <property type="entry name" value="Leu-rich_rpt"/>
</dbReference>
<dbReference type="GO" id="GO:0016020">
    <property type="term" value="C:membrane"/>
    <property type="evidence" value="ECO:0007669"/>
    <property type="project" value="UniProtKB-SubCell"/>
</dbReference>
<dbReference type="Gene3D" id="3.30.200.20">
    <property type="entry name" value="Phosphorylase Kinase, domain 1"/>
    <property type="match status" value="1"/>
</dbReference>
<dbReference type="PROSITE" id="PS00893">
    <property type="entry name" value="NUDIX_BOX"/>
    <property type="match status" value="1"/>
</dbReference>
<dbReference type="AlphaFoldDB" id="A0A6A6MVL4"/>
<comment type="subcellular location">
    <subcellularLocation>
        <location evidence="3">Membrane</location>
    </subcellularLocation>
</comment>
<evidence type="ECO:0000313" key="23">
    <source>
        <dbReference type="EMBL" id="KAF2317560.1"/>
    </source>
</evidence>
<dbReference type="InterPro" id="IPR020084">
    <property type="entry name" value="NUDIX_hydrolase_CS"/>
</dbReference>
<feature type="binding site" evidence="18">
    <location>
        <position position="903"/>
    </location>
    <ligand>
        <name>ATP</name>
        <dbReference type="ChEBI" id="CHEBI:30616"/>
    </ligand>
</feature>
<dbReference type="GO" id="GO:0008270">
    <property type="term" value="F:zinc ion binding"/>
    <property type="evidence" value="ECO:0007669"/>
    <property type="project" value="UniProtKB-KW"/>
</dbReference>
<evidence type="ECO:0000256" key="3">
    <source>
        <dbReference type="ARBA" id="ARBA00004370"/>
    </source>
</evidence>
<evidence type="ECO:0000256" key="8">
    <source>
        <dbReference type="ARBA" id="ARBA00022737"/>
    </source>
</evidence>
<dbReference type="InterPro" id="IPR011009">
    <property type="entry name" value="Kinase-like_dom_sf"/>
</dbReference>
<feature type="domain" description="Nudix hydrolase" evidence="22">
    <location>
        <begin position="18"/>
        <end position="158"/>
    </location>
</feature>
<dbReference type="InterPro" id="IPR000719">
    <property type="entry name" value="Prot_kinase_dom"/>
</dbReference>
<evidence type="ECO:0000259" key="20">
    <source>
        <dbReference type="PROSITE" id="PS50011"/>
    </source>
</evidence>
<dbReference type="Pfam" id="PF00226">
    <property type="entry name" value="DnaJ"/>
    <property type="match status" value="1"/>
</dbReference>
<evidence type="ECO:0000256" key="11">
    <source>
        <dbReference type="ARBA" id="ARBA00022801"/>
    </source>
</evidence>
<evidence type="ECO:0000259" key="21">
    <source>
        <dbReference type="PROSITE" id="PS50076"/>
    </source>
</evidence>
<comment type="caution">
    <text evidence="23">The sequence shown here is derived from an EMBL/GenBank/DDBJ whole genome shotgun (WGS) entry which is preliminary data.</text>
</comment>
<dbReference type="InterPro" id="IPR047198">
    <property type="entry name" value="DDP-like_NUDIX"/>
</dbReference>
<evidence type="ECO:0000256" key="9">
    <source>
        <dbReference type="ARBA" id="ARBA00022741"/>
    </source>
</evidence>
<dbReference type="InterPro" id="IPR018253">
    <property type="entry name" value="DnaJ_domain_CS"/>
</dbReference>
<evidence type="ECO:0000313" key="24">
    <source>
        <dbReference type="Proteomes" id="UP000467840"/>
    </source>
</evidence>
<evidence type="ECO:0000256" key="16">
    <source>
        <dbReference type="ARBA" id="ARBA00023136"/>
    </source>
</evidence>
<dbReference type="FunFam" id="2.60.260.20:FF:000005">
    <property type="entry name" value="Chaperone protein dnaJ 1, mitochondrial"/>
    <property type="match status" value="1"/>
</dbReference>
<evidence type="ECO:0000256" key="18">
    <source>
        <dbReference type="PROSITE-ProRule" id="PRU10141"/>
    </source>
</evidence>
<dbReference type="SUPFAM" id="SSF49493">
    <property type="entry name" value="HSP40/DnaJ peptide-binding domain"/>
    <property type="match status" value="2"/>
</dbReference>
<dbReference type="SUPFAM" id="SSF46565">
    <property type="entry name" value="Chaperone J-domain"/>
    <property type="match status" value="1"/>
</dbReference>
<dbReference type="Gene3D" id="2.60.260.20">
    <property type="entry name" value="Urease metallochaperone UreE, N-terminal domain"/>
    <property type="match status" value="2"/>
</dbReference>
<dbReference type="Gene3D" id="1.10.287.110">
    <property type="entry name" value="DnaJ domain"/>
    <property type="match status" value="1"/>
</dbReference>
<keyword evidence="11" id="KW-0378">Hydrolase</keyword>
<keyword evidence="5" id="KW-0433">Leucine-rich repeat</keyword>
<keyword evidence="16 19" id="KW-0472">Membrane</keyword>
<keyword evidence="13 18" id="KW-0067">ATP-binding</keyword>
<evidence type="ECO:0000256" key="5">
    <source>
        <dbReference type="ARBA" id="ARBA00022614"/>
    </source>
</evidence>
<dbReference type="PROSITE" id="PS00636">
    <property type="entry name" value="DNAJ_1"/>
    <property type="match status" value="1"/>
</dbReference>
<dbReference type="PANTHER" id="PTHR48010">
    <property type="entry name" value="OS05G0588300 PROTEIN"/>
    <property type="match status" value="1"/>
</dbReference>
<dbReference type="Pfam" id="PF00293">
    <property type="entry name" value="NUDIX"/>
    <property type="match status" value="1"/>
</dbReference>
<proteinExistence type="inferred from homology"/>
<dbReference type="GO" id="GO:0016462">
    <property type="term" value="F:pyrophosphatase activity"/>
    <property type="evidence" value="ECO:0007669"/>
    <property type="project" value="InterPro"/>
</dbReference>
<dbReference type="InterPro" id="IPR017441">
    <property type="entry name" value="Protein_kinase_ATP_BS"/>
</dbReference>
<dbReference type="GO" id="GO:0051082">
    <property type="term" value="F:unfolded protein binding"/>
    <property type="evidence" value="ECO:0007669"/>
    <property type="project" value="InterPro"/>
</dbReference>
<organism evidence="23 24">
    <name type="scientific">Hevea brasiliensis</name>
    <name type="common">Para rubber tree</name>
    <name type="synonym">Siphonia brasiliensis</name>
    <dbReference type="NCBI Taxonomy" id="3981"/>
    <lineage>
        <taxon>Eukaryota</taxon>
        <taxon>Viridiplantae</taxon>
        <taxon>Streptophyta</taxon>
        <taxon>Embryophyta</taxon>
        <taxon>Tracheophyta</taxon>
        <taxon>Spermatophyta</taxon>
        <taxon>Magnoliopsida</taxon>
        <taxon>eudicotyledons</taxon>
        <taxon>Gunneridae</taxon>
        <taxon>Pentapetalae</taxon>
        <taxon>rosids</taxon>
        <taxon>fabids</taxon>
        <taxon>Malpighiales</taxon>
        <taxon>Euphorbiaceae</taxon>
        <taxon>Crotonoideae</taxon>
        <taxon>Micrandreae</taxon>
        <taxon>Hevea</taxon>
    </lineage>
</organism>
<dbReference type="InterPro" id="IPR000086">
    <property type="entry name" value="NUDIX_hydrolase_dom"/>
</dbReference>
<dbReference type="EMBL" id="JAAGAX010000004">
    <property type="protein sequence ID" value="KAF2317560.1"/>
    <property type="molecule type" value="Genomic_DNA"/>
</dbReference>
<dbReference type="Pfam" id="PF01556">
    <property type="entry name" value="DnaJ_C"/>
    <property type="match status" value="1"/>
</dbReference>
<dbReference type="GO" id="GO:0006457">
    <property type="term" value="P:protein folding"/>
    <property type="evidence" value="ECO:0007669"/>
    <property type="project" value="InterPro"/>
</dbReference>
<dbReference type="FunFam" id="3.90.79.10:FF:000022">
    <property type="entry name" value="Nudix hydrolase 17, mitochondrial"/>
    <property type="match status" value="1"/>
</dbReference>
<name>A0A6A6MVL4_HEVBR</name>
<comment type="cofactor">
    <cofactor evidence="2">
        <name>Mg(2+)</name>
        <dbReference type="ChEBI" id="CHEBI:18420"/>
    </cofactor>
</comment>
<protein>
    <recommendedName>
        <fullName evidence="25">Protein kinase domain-containing protein</fullName>
    </recommendedName>
</protein>
<dbReference type="Pfam" id="PF00069">
    <property type="entry name" value="Pkinase"/>
    <property type="match status" value="1"/>
</dbReference>
<dbReference type="Gene3D" id="1.10.510.10">
    <property type="entry name" value="Transferase(Phosphotransferase) domain 1"/>
    <property type="match status" value="1"/>
</dbReference>
<dbReference type="Gene3D" id="3.80.10.10">
    <property type="entry name" value="Ribonuclease Inhibitor"/>
    <property type="match status" value="2"/>
</dbReference>
<dbReference type="CDD" id="cd04666">
    <property type="entry name" value="NUDIX_DIPP2_like_Nudt4"/>
    <property type="match status" value="1"/>
</dbReference>
<keyword evidence="17" id="KW-0464">Manganese</keyword>
<keyword evidence="12" id="KW-0862">Zinc</keyword>
<evidence type="ECO:0000256" key="1">
    <source>
        <dbReference type="ARBA" id="ARBA00001936"/>
    </source>
</evidence>
<feature type="transmembrane region" description="Helical" evidence="19">
    <location>
        <begin position="763"/>
        <end position="786"/>
    </location>
</feature>
<dbReference type="InterPro" id="IPR002939">
    <property type="entry name" value="DnaJ_C"/>
</dbReference>
<comment type="similarity">
    <text evidence="4">Belongs to the Nudix hydrolase family.</text>
</comment>
<feature type="domain" description="J" evidence="21">
    <location>
        <begin position="195"/>
        <end position="262"/>
    </location>
</feature>
<dbReference type="CDD" id="cd06257">
    <property type="entry name" value="DnaJ"/>
    <property type="match status" value="1"/>
</dbReference>
<keyword evidence="15 19" id="KW-1133">Transmembrane helix</keyword>
<evidence type="ECO:0008006" key="25">
    <source>
        <dbReference type="Google" id="ProtNLM"/>
    </source>
</evidence>
<evidence type="ECO:0000256" key="14">
    <source>
        <dbReference type="ARBA" id="ARBA00022842"/>
    </source>
</evidence>
<accession>A0A6A6MVL4</accession>
<comment type="cofactor">
    <cofactor evidence="1">
        <name>Mn(2+)</name>
        <dbReference type="ChEBI" id="CHEBI:29035"/>
    </cofactor>
</comment>
<dbReference type="InterPro" id="IPR032675">
    <property type="entry name" value="LRR_dom_sf"/>
</dbReference>
<keyword evidence="24" id="KW-1185">Reference proteome</keyword>
<evidence type="ECO:0000256" key="2">
    <source>
        <dbReference type="ARBA" id="ARBA00001946"/>
    </source>
</evidence>
<dbReference type="GO" id="GO:0004672">
    <property type="term" value="F:protein kinase activity"/>
    <property type="evidence" value="ECO:0007669"/>
    <property type="project" value="InterPro"/>
</dbReference>
<keyword evidence="14" id="KW-0460">Magnesium</keyword>
<dbReference type="Proteomes" id="UP000467840">
    <property type="component" value="Chromosome 6"/>
</dbReference>
<evidence type="ECO:0000256" key="19">
    <source>
        <dbReference type="SAM" id="Phobius"/>
    </source>
</evidence>
<dbReference type="PROSITE" id="PS50011">
    <property type="entry name" value="PROTEIN_KINASE_DOM"/>
    <property type="match status" value="1"/>
</dbReference>
<dbReference type="PROSITE" id="PS51462">
    <property type="entry name" value="NUDIX"/>
    <property type="match status" value="1"/>
</dbReference>
<evidence type="ECO:0000256" key="4">
    <source>
        <dbReference type="ARBA" id="ARBA00005582"/>
    </source>
</evidence>
<evidence type="ECO:0000256" key="17">
    <source>
        <dbReference type="ARBA" id="ARBA00023211"/>
    </source>
</evidence>
<dbReference type="CDD" id="cd10747">
    <property type="entry name" value="DnaJ_C"/>
    <property type="match status" value="1"/>
</dbReference>
<dbReference type="InterPro" id="IPR013210">
    <property type="entry name" value="LRR_N_plant-typ"/>
</dbReference>
<keyword evidence="6 19" id="KW-0812">Transmembrane</keyword>
<evidence type="ECO:0000256" key="6">
    <source>
        <dbReference type="ARBA" id="ARBA00022692"/>
    </source>
</evidence>
<dbReference type="SUPFAM" id="SSF55811">
    <property type="entry name" value="Nudix"/>
    <property type="match status" value="1"/>
</dbReference>
<evidence type="ECO:0000256" key="12">
    <source>
        <dbReference type="ARBA" id="ARBA00022833"/>
    </source>
</evidence>
<reference evidence="23 24" key="1">
    <citation type="journal article" date="2020" name="Mol. Plant">
        <title>The Chromosome-Based Rubber Tree Genome Provides New Insights into Spurge Genome Evolution and Rubber Biosynthesis.</title>
        <authorList>
            <person name="Liu J."/>
            <person name="Shi C."/>
            <person name="Shi C.C."/>
            <person name="Li W."/>
            <person name="Zhang Q.J."/>
            <person name="Zhang Y."/>
            <person name="Li K."/>
            <person name="Lu H.F."/>
            <person name="Shi C."/>
            <person name="Zhu S.T."/>
            <person name="Xiao Z.Y."/>
            <person name="Nan H."/>
            <person name="Yue Y."/>
            <person name="Zhu X.G."/>
            <person name="Wu Y."/>
            <person name="Hong X.N."/>
            <person name="Fan G.Y."/>
            <person name="Tong Y."/>
            <person name="Zhang D."/>
            <person name="Mao C.L."/>
            <person name="Liu Y.L."/>
            <person name="Hao S.J."/>
            <person name="Liu W.Q."/>
            <person name="Lv M.Q."/>
            <person name="Zhang H.B."/>
            <person name="Liu Y."/>
            <person name="Hu-Tang G.R."/>
            <person name="Wang J.P."/>
            <person name="Wang J.H."/>
            <person name="Sun Y.H."/>
            <person name="Ni S.B."/>
            <person name="Chen W.B."/>
            <person name="Zhang X.C."/>
            <person name="Jiao Y.N."/>
            <person name="Eichler E.E."/>
            <person name="Li G.H."/>
            <person name="Liu X."/>
            <person name="Gao L.Z."/>
        </authorList>
    </citation>
    <scope>NUCLEOTIDE SEQUENCE [LARGE SCALE GENOMIC DNA]</scope>
    <source>
        <strain evidence="24">cv. GT1</strain>
        <tissue evidence="23">Leaf</tissue>
    </source>
</reference>
<dbReference type="SUPFAM" id="SSF56112">
    <property type="entry name" value="Protein kinase-like (PK-like)"/>
    <property type="match status" value="1"/>
</dbReference>
<dbReference type="InterPro" id="IPR001623">
    <property type="entry name" value="DnaJ_domain"/>
</dbReference>
<dbReference type="SMART" id="SM00271">
    <property type="entry name" value="DnaJ"/>
    <property type="match status" value="1"/>
</dbReference>
<dbReference type="GO" id="GO:0005524">
    <property type="term" value="F:ATP binding"/>
    <property type="evidence" value="ECO:0007669"/>
    <property type="project" value="UniProtKB-UniRule"/>
</dbReference>
<feature type="domain" description="Protein kinase" evidence="20">
    <location>
        <begin position="875"/>
        <end position="1144"/>
    </location>
</feature>
<dbReference type="InterPro" id="IPR015797">
    <property type="entry name" value="NUDIX_hydrolase-like_dom_sf"/>
</dbReference>
<evidence type="ECO:0000256" key="10">
    <source>
        <dbReference type="ARBA" id="ARBA00022771"/>
    </source>
</evidence>
<dbReference type="Pfam" id="PF00560">
    <property type="entry name" value="LRR_1"/>
    <property type="match status" value="1"/>
</dbReference>
<dbReference type="FunFam" id="1.10.510.10:FF:000585">
    <property type="entry name" value="Probable inactive receptor kinase At1g48480"/>
    <property type="match status" value="1"/>
</dbReference>